<evidence type="ECO:0000256" key="1">
    <source>
        <dbReference type="ARBA" id="ARBA00003145"/>
    </source>
</evidence>
<dbReference type="InterPro" id="IPR027379">
    <property type="entry name" value="CLS_N"/>
</dbReference>
<feature type="domain" description="PLD phosphodiesterase" evidence="17">
    <location>
        <begin position="244"/>
        <end position="271"/>
    </location>
</feature>
<keyword evidence="11" id="KW-0443">Lipid metabolism</keyword>
<name>A0ABS8VXJ0_9PROT</name>
<evidence type="ECO:0000256" key="11">
    <source>
        <dbReference type="ARBA" id="ARBA00023098"/>
    </source>
</evidence>
<keyword evidence="10 16" id="KW-1133">Transmembrane helix</keyword>
<feature type="transmembrane region" description="Helical" evidence="16">
    <location>
        <begin position="62"/>
        <end position="80"/>
    </location>
</feature>
<protein>
    <recommendedName>
        <fullName evidence="15">Cardiolipin synthase</fullName>
        <ecNumber evidence="15">2.7.8.-</ecNumber>
    </recommendedName>
</protein>
<keyword evidence="4" id="KW-1003">Cell membrane</keyword>
<dbReference type="CDD" id="cd09158">
    <property type="entry name" value="PLDc_EcCLS_like_2"/>
    <property type="match status" value="1"/>
</dbReference>
<dbReference type="InterPro" id="IPR025202">
    <property type="entry name" value="PLD-like_dom"/>
</dbReference>
<gene>
    <name evidence="18" type="primary">cls</name>
    <name evidence="18" type="ORF">LWC05_07790</name>
</gene>
<dbReference type="InterPro" id="IPR022924">
    <property type="entry name" value="Cardiolipin_synthase"/>
</dbReference>
<dbReference type="NCBIfam" id="TIGR04265">
    <property type="entry name" value="bac_cardiolipin"/>
    <property type="match status" value="1"/>
</dbReference>
<evidence type="ECO:0000256" key="5">
    <source>
        <dbReference type="ARBA" id="ARBA00022516"/>
    </source>
</evidence>
<feature type="transmembrane region" description="Helical" evidence="16">
    <location>
        <begin position="29"/>
        <end position="50"/>
    </location>
</feature>
<dbReference type="Proteomes" id="UP001521074">
    <property type="component" value="Unassembled WGS sequence"/>
</dbReference>
<comment type="subcellular location">
    <subcellularLocation>
        <location evidence="3">Cell membrane</location>
        <topology evidence="3">Multi-pass membrane protein</topology>
    </subcellularLocation>
    <subcellularLocation>
        <location evidence="2">Secreted</location>
    </subcellularLocation>
</comment>
<evidence type="ECO:0000256" key="2">
    <source>
        <dbReference type="ARBA" id="ARBA00004613"/>
    </source>
</evidence>
<evidence type="ECO:0000259" key="17">
    <source>
        <dbReference type="PROSITE" id="PS50035"/>
    </source>
</evidence>
<keyword evidence="7" id="KW-0808">Transferase</keyword>
<evidence type="ECO:0000256" key="4">
    <source>
        <dbReference type="ARBA" id="ARBA00022475"/>
    </source>
</evidence>
<organism evidence="18 19">
    <name type="scientific">Acetobacter sicerae</name>
    <dbReference type="NCBI Taxonomy" id="85325"/>
    <lineage>
        <taxon>Bacteria</taxon>
        <taxon>Pseudomonadati</taxon>
        <taxon>Pseudomonadota</taxon>
        <taxon>Alphaproteobacteria</taxon>
        <taxon>Acetobacterales</taxon>
        <taxon>Acetobacteraceae</taxon>
        <taxon>Acetobacter</taxon>
    </lineage>
</organism>
<dbReference type="Pfam" id="PF13091">
    <property type="entry name" value="PLDc_2"/>
    <property type="match status" value="2"/>
</dbReference>
<dbReference type="Gene3D" id="3.30.870.10">
    <property type="entry name" value="Endonuclease Chain A"/>
    <property type="match status" value="2"/>
</dbReference>
<dbReference type="SUPFAM" id="SSF56024">
    <property type="entry name" value="Phospholipase D/nuclease"/>
    <property type="match status" value="2"/>
</dbReference>
<dbReference type="EC" id="2.7.8.-" evidence="15"/>
<evidence type="ECO:0000256" key="12">
    <source>
        <dbReference type="ARBA" id="ARBA00023136"/>
    </source>
</evidence>
<dbReference type="SMART" id="SM00155">
    <property type="entry name" value="PLDc"/>
    <property type="match status" value="2"/>
</dbReference>
<keyword evidence="19" id="KW-1185">Reference proteome</keyword>
<dbReference type="RefSeq" id="WP_232877426.1">
    <property type="nucleotide sequence ID" value="NZ_JAJSOJ010000022.1"/>
</dbReference>
<evidence type="ECO:0000256" key="13">
    <source>
        <dbReference type="ARBA" id="ARBA00023209"/>
    </source>
</evidence>
<dbReference type="CDD" id="cd09152">
    <property type="entry name" value="PLDc_EcCLS_like_1"/>
    <property type="match status" value="1"/>
</dbReference>
<evidence type="ECO:0000256" key="8">
    <source>
        <dbReference type="ARBA" id="ARBA00022692"/>
    </source>
</evidence>
<evidence type="ECO:0000256" key="9">
    <source>
        <dbReference type="ARBA" id="ARBA00022737"/>
    </source>
</evidence>
<evidence type="ECO:0000256" key="7">
    <source>
        <dbReference type="ARBA" id="ARBA00022679"/>
    </source>
</evidence>
<evidence type="ECO:0000256" key="14">
    <source>
        <dbReference type="ARBA" id="ARBA00023264"/>
    </source>
</evidence>
<comment type="caution">
    <text evidence="18">The sequence shown here is derived from an EMBL/GenBank/DDBJ whole genome shotgun (WGS) entry which is preliminary data.</text>
</comment>
<keyword evidence="9" id="KW-0677">Repeat</keyword>
<keyword evidence="13" id="KW-0594">Phospholipid biosynthesis</keyword>
<evidence type="ECO:0000256" key="10">
    <source>
        <dbReference type="ARBA" id="ARBA00022989"/>
    </source>
</evidence>
<dbReference type="PANTHER" id="PTHR21248">
    <property type="entry name" value="CARDIOLIPIN SYNTHASE"/>
    <property type="match status" value="1"/>
</dbReference>
<evidence type="ECO:0000256" key="6">
    <source>
        <dbReference type="ARBA" id="ARBA00022525"/>
    </source>
</evidence>
<evidence type="ECO:0000256" key="15">
    <source>
        <dbReference type="NCBIfam" id="TIGR04265"/>
    </source>
</evidence>
<sequence>MPQLSDRKFSFALRRSGGRPVVDARTVKWSWYAAGLTASLQALFIVRALLRPHRQPASRVAWVAIIGALPIGGILAYLFLGETKLTPQRVLRIRDAMKRLPVPGKTAEALIDAEKEFGLPPRLAPLFKVGQSISGYPPMGGNTAHLMKDSNTAIDAMVADIDAAKEHVHVCFYIWLADGNGMKVADALMRAARRGVVCRVMADDLGSRRLIHSGHWADMQQAGVFLVRALPLGSVLLRPFRGRFDMRNHRKIVVIDNRVTYCGSQNCADPEFRVKPRFAPWVDLLARFEGPVVLQNQHLFATDWMAHTNEDLTPLLASAKVQEGDGFVAQVIGTSAAVRYAAMPETFVSIMNSAAEELTVTTPYYVPDEPIQAALCAAARRGVKTSLTMPKKNDSWIVAGASRSYYRDLLEAGVKIYEYPHGLLHTKAMTVDGRMTLIGSANLDRRSFDLNFENNIQLVDDAFTQAVRERQQTYIDASNEVSLETVVNWPKTRVLWNNTLAMIGPIL</sequence>
<keyword evidence="14" id="KW-1208">Phospholipid metabolism</keyword>
<evidence type="ECO:0000313" key="18">
    <source>
        <dbReference type="EMBL" id="MCE0743795.1"/>
    </source>
</evidence>
<evidence type="ECO:0000256" key="3">
    <source>
        <dbReference type="ARBA" id="ARBA00004651"/>
    </source>
</evidence>
<feature type="domain" description="PLD phosphodiesterase" evidence="17">
    <location>
        <begin position="420"/>
        <end position="447"/>
    </location>
</feature>
<accession>A0ABS8VXJ0</accession>
<dbReference type="EMBL" id="JAJSOJ010000022">
    <property type="protein sequence ID" value="MCE0743795.1"/>
    <property type="molecule type" value="Genomic_DNA"/>
</dbReference>
<evidence type="ECO:0000313" key="19">
    <source>
        <dbReference type="Proteomes" id="UP001521074"/>
    </source>
</evidence>
<dbReference type="Pfam" id="PF13396">
    <property type="entry name" value="PLDc_N"/>
    <property type="match status" value="1"/>
</dbReference>
<keyword evidence="5" id="KW-0444">Lipid biosynthesis</keyword>
<keyword evidence="8 16" id="KW-0812">Transmembrane</keyword>
<reference evidence="18 19" key="1">
    <citation type="submission" date="2021-12" db="EMBL/GenBank/DDBJ databases">
        <title>Genome sequence of Acetobacter sicerae DmPark20a_162.</title>
        <authorList>
            <person name="Chaston J.M."/>
        </authorList>
    </citation>
    <scope>NUCLEOTIDE SEQUENCE [LARGE SCALE GENOMIC DNA]</scope>
    <source>
        <strain evidence="18 19">DmPark20a_162</strain>
    </source>
</reference>
<proteinExistence type="predicted"/>
<dbReference type="InterPro" id="IPR001736">
    <property type="entry name" value="PLipase_D/transphosphatidylase"/>
</dbReference>
<evidence type="ECO:0000256" key="16">
    <source>
        <dbReference type="SAM" id="Phobius"/>
    </source>
</evidence>
<dbReference type="PANTHER" id="PTHR21248:SF22">
    <property type="entry name" value="PHOSPHOLIPASE D"/>
    <property type="match status" value="1"/>
</dbReference>
<dbReference type="PROSITE" id="PS50035">
    <property type="entry name" value="PLD"/>
    <property type="match status" value="2"/>
</dbReference>
<keyword evidence="6" id="KW-0964">Secreted</keyword>
<comment type="function">
    <text evidence="1">Could be a virulence factor.</text>
</comment>
<keyword evidence="12 16" id="KW-0472">Membrane</keyword>